<evidence type="ECO:0000313" key="3">
    <source>
        <dbReference type="Proteomes" id="UP001231189"/>
    </source>
</evidence>
<protein>
    <recommendedName>
        <fullName evidence="1">TTF-type domain-containing protein</fullName>
    </recommendedName>
</protein>
<dbReference type="InterPro" id="IPR006580">
    <property type="entry name" value="Znf_TTF"/>
</dbReference>
<dbReference type="InterPro" id="IPR012337">
    <property type="entry name" value="RNaseH-like_sf"/>
</dbReference>
<reference evidence="2" key="1">
    <citation type="submission" date="2023-07" db="EMBL/GenBank/DDBJ databases">
        <title>A chromosome-level genome assembly of Lolium multiflorum.</title>
        <authorList>
            <person name="Chen Y."/>
            <person name="Copetti D."/>
            <person name="Kolliker R."/>
            <person name="Studer B."/>
        </authorList>
    </citation>
    <scope>NUCLEOTIDE SEQUENCE</scope>
    <source>
        <strain evidence="2">02402/16</strain>
        <tissue evidence="2">Leaf</tissue>
    </source>
</reference>
<dbReference type="PANTHER" id="PTHR11697:SF230">
    <property type="entry name" value="ZINC FINGER, MYM DOMAIN CONTAINING 1"/>
    <property type="match status" value="1"/>
</dbReference>
<proteinExistence type="predicted"/>
<dbReference type="InterPro" id="IPR025398">
    <property type="entry name" value="DUF4371"/>
</dbReference>
<dbReference type="Pfam" id="PF05699">
    <property type="entry name" value="Dimer_Tnp_hAT"/>
    <property type="match status" value="1"/>
</dbReference>
<dbReference type="PANTHER" id="PTHR11697">
    <property type="entry name" value="GENERAL TRANSCRIPTION FACTOR 2-RELATED ZINC FINGER PROTEIN"/>
    <property type="match status" value="1"/>
</dbReference>
<evidence type="ECO:0000313" key="2">
    <source>
        <dbReference type="EMBL" id="KAK1646786.1"/>
    </source>
</evidence>
<accession>A0AAD8W7S4</accession>
<sequence>MKKKSVAGPAGSSIYKLWNKASKAQKKDETSTPNQIIVESTASYDQLQNNLQLVLVQTPDEEHEPDRTAANPAPILEDGVSTDEDDEATQADLQALKHDPGMRIPISRYAVNDQDRVRRRFIEMGPCQPKNHKFEVTLKGGKDRRFCLAWFTEFPWIEYSVEKDAAFCFVCFLFKDKTKCPGGDSFVKNGFRNWNMKPRLLRHEGGVSSAHAEAQEKFDLFCTPKASIQSSLASNNSRYKALYLQRLTWTLKCLRYLLHQGLAFRGHDESEDSLNKGNFLELLNWLAGNFEEVNKVVLNNAPQNCRMTHHDIQHELIKCCARETTKLLIEELDGGHFAILADESSDVYQNEQLAVCLRYVDKKGRAVVRLLGLAHVEDTTSLTLKAAIQHMLMEYNLTFAMARGQGYDGASNMKGNANGLKKLIMDESPSAYYVHCFSHQLQLTLVAVAKESGDCTWFFQQLAHLLTALGMSCKKMRMLRIAQAEELIDALDLEEVQTGTGQNQEMGLGRPCDTRWGSHFRTVNRVLSLYAAIKRVLKKIGKEYHGAEAQAALSVETSILSFEFVFMAHLLQEIFGYTDDLSRALQTKDQDIVHAIELLDNTKYHLEGLRSDPGWDDFLIKVTSFCTKHKIKVVDMKARYYPVGRPRRGDLFNGADNYHRFHVDMFVSVIDRQLSELNGRFDEVNTELLTCMAAFSPVRSFAAYDQKKLFKLASQFYATDFTIDELARLPWQLDMYITHVRRDERFKNLKNIVELSVMLVETNIHAQYFIVYKLLKLVLILPVATASVERVFSSMNYVKNKLRNKMSDDYLNNCMVTFVERELFNQVKDEDVINLFQKGARKVILFHVGTGFTGVAPHYTPPPTTFTCFLAPTGLNFSSRNLLDSAARGAFMSITLGATTKLLDDMMINYSEWHTERTPQGKKVNPEETSSLGDKIDAIMYMLANGRSHIDPNNVSLASLVAQEENVDVNFTKSNNFNNNAYRNNYGNNNYRPYPSNNGSGYGNSYGNSYNNNKSVPSGLEVMLKEFISTQTAFNKTVEEKLGKIDVLASKVDSLALDVDLLKLKVMPEEVKDARFAKTNAIQVRINDNIRMLAELHARWDREEKENLLKKIM</sequence>
<feature type="domain" description="TTF-type" evidence="1">
    <location>
        <begin position="142"/>
        <end position="238"/>
    </location>
</feature>
<dbReference type="AlphaFoldDB" id="A0AAD8W7S4"/>
<organism evidence="2 3">
    <name type="scientific">Lolium multiflorum</name>
    <name type="common">Italian ryegrass</name>
    <name type="synonym">Lolium perenne subsp. multiflorum</name>
    <dbReference type="NCBI Taxonomy" id="4521"/>
    <lineage>
        <taxon>Eukaryota</taxon>
        <taxon>Viridiplantae</taxon>
        <taxon>Streptophyta</taxon>
        <taxon>Embryophyta</taxon>
        <taxon>Tracheophyta</taxon>
        <taxon>Spermatophyta</taxon>
        <taxon>Magnoliopsida</taxon>
        <taxon>Liliopsida</taxon>
        <taxon>Poales</taxon>
        <taxon>Poaceae</taxon>
        <taxon>BOP clade</taxon>
        <taxon>Pooideae</taxon>
        <taxon>Poodae</taxon>
        <taxon>Poeae</taxon>
        <taxon>Poeae Chloroplast Group 2 (Poeae type)</taxon>
        <taxon>Loliodinae</taxon>
        <taxon>Loliinae</taxon>
        <taxon>Lolium</taxon>
    </lineage>
</organism>
<dbReference type="GO" id="GO:0046983">
    <property type="term" value="F:protein dimerization activity"/>
    <property type="evidence" value="ECO:0007669"/>
    <property type="project" value="InterPro"/>
</dbReference>
<dbReference type="EMBL" id="JAUUTY010000004">
    <property type="protein sequence ID" value="KAK1646786.1"/>
    <property type="molecule type" value="Genomic_DNA"/>
</dbReference>
<dbReference type="InterPro" id="IPR055298">
    <property type="entry name" value="AtLOH3-like"/>
</dbReference>
<evidence type="ECO:0000259" key="1">
    <source>
        <dbReference type="SMART" id="SM00597"/>
    </source>
</evidence>
<dbReference type="InterPro" id="IPR008906">
    <property type="entry name" value="HATC_C_dom"/>
</dbReference>
<dbReference type="SUPFAM" id="SSF53098">
    <property type="entry name" value="Ribonuclease H-like"/>
    <property type="match status" value="1"/>
</dbReference>
<comment type="caution">
    <text evidence="2">The sequence shown here is derived from an EMBL/GenBank/DDBJ whole genome shotgun (WGS) entry which is preliminary data.</text>
</comment>
<name>A0AAD8W7S4_LOLMU</name>
<gene>
    <name evidence="2" type="ORF">QYE76_064591</name>
</gene>
<dbReference type="SMART" id="SM00597">
    <property type="entry name" value="ZnF_TTF"/>
    <property type="match status" value="1"/>
</dbReference>
<keyword evidence="3" id="KW-1185">Reference proteome</keyword>
<dbReference type="Proteomes" id="UP001231189">
    <property type="component" value="Unassembled WGS sequence"/>
</dbReference>
<dbReference type="Pfam" id="PF14291">
    <property type="entry name" value="DUF4371"/>
    <property type="match status" value="1"/>
</dbReference>